<name>A0A420YEI8_9PEZI</name>
<evidence type="ECO:0000256" key="4">
    <source>
        <dbReference type="ARBA" id="ARBA00012557"/>
    </source>
</evidence>
<dbReference type="OrthoDB" id="414175at2759"/>
<dbReference type="Gene3D" id="3.90.550.50">
    <property type="match status" value="1"/>
</dbReference>
<evidence type="ECO:0000256" key="7">
    <source>
        <dbReference type="ARBA" id="ARBA00022692"/>
    </source>
</evidence>
<keyword evidence="9" id="KW-0735">Signal-anchor</keyword>
<evidence type="ECO:0000256" key="10">
    <source>
        <dbReference type="ARBA" id="ARBA00022989"/>
    </source>
</evidence>
<dbReference type="STRING" id="177199.A0A420YEI8"/>
<dbReference type="EMBL" id="QVQW01000016">
    <property type="protein sequence ID" value="RKU46110.1"/>
    <property type="molecule type" value="Genomic_DNA"/>
</dbReference>
<feature type="domain" description="Fringe-like glycosyltransferase" evidence="12">
    <location>
        <begin position="191"/>
        <end position="337"/>
    </location>
</feature>
<evidence type="ECO:0000259" key="12">
    <source>
        <dbReference type="Pfam" id="PF02434"/>
    </source>
</evidence>
<organism evidence="13 14">
    <name type="scientific">Coniochaeta pulveracea</name>
    <dbReference type="NCBI Taxonomy" id="177199"/>
    <lineage>
        <taxon>Eukaryota</taxon>
        <taxon>Fungi</taxon>
        <taxon>Dikarya</taxon>
        <taxon>Ascomycota</taxon>
        <taxon>Pezizomycotina</taxon>
        <taxon>Sordariomycetes</taxon>
        <taxon>Sordariomycetidae</taxon>
        <taxon>Coniochaetales</taxon>
        <taxon>Coniochaetaceae</taxon>
        <taxon>Coniochaeta</taxon>
    </lineage>
</organism>
<dbReference type="Pfam" id="PF02434">
    <property type="entry name" value="Fringe"/>
    <property type="match status" value="1"/>
</dbReference>
<evidence type="ECO:0000256" key="1">
    <source>
        <dbReference type="ARBA" id="ARBA00004606"/>
    </source>
</evidence>
<keyword evidence="7" id="KW-0812">Transmembrane</keyword>
<evidence type="ECO:0000256" key="3">
    <source>
        <dbReference type="ARBA" id="ARBA00006462"/>
    </source>
</evidence>
<dbReference type="InterPro" id="IPR026050">
    <property type="entry name" value="C1GALT1/C1GALT1_chp1"/>
</dbReference>
<evidence type="ECO:0000313" key="13">
    <source>
        <dbReference type="EMBL" id="RKU46110.1"/>
    </source>
</evidence>
<keyword evidence="14" id="KW-1185">Reference proteome</keyword>
<keyword evidence="6" id="KW-0808">Transferase</keyword>
<comment type="pathway">
    <text evidence="2">Protein modification; protein glycosylation.</text>
</comment>
<evidence type="ECO:0000256" key="6">
    <source>
        <dbReference type="ARBA" id="ARBA00022679"/>
    </source>
</evidence>
<evidence type="ECO:0000313" key="14">
    <source>
        <dbReference type="Proteomes" id="UP000275385"/>
    </source>
</evidence>
<dbReference type="AlphaFoldDB" id="A0A420YEI8"/>
<protein>
    <recommendedName>
        <fullName evidence="4">N-acetylgalactosaminide beta-1,3-galactosyltransferase</fullName>
        <ecNumber evidence="4">2.4.1.122</ecNumber>
    </recommendedName>
</protein>
<evidence type="ECO:0000256" key="5">
    <source>
        <dbReference type="ARBA" id="ARBA00022676"/>
    </source>
</evidence>
<dbReference type="GO" id="GO:0016263">
    <property type="term" value="F:glycoprotein-N-acetylgalactosamine 3-beta-galactosyltransferase activity"/>
    <property type="evidence" value="ECO:0007669"/>
    <property type="project" value="UniProtKB-EC"/>
</dbReference>
<comment type="caution">
    <text evidence="13">The sequence shown here is derived from an EMBL/GenBank/DDBJ whole genome shotgun (WGS) entry which is preliminary data.</text>
</comment>
<dbReference type="Proteomes" id="UP000275385">
    <property type="component" value="Unassembled WGS sequence"/>
</dbReference>
<dbReference type="PANTHER" id="PTHR23033">
    <property type="entry name" value="BETA1,3-GALACTOSYLTRANSFERASE"/>
    <property type="match status" value="1"/>
</dbReference>
<dbReference type="EC" id="2.4.1.122" evidence="4"/>
<comment type="subcellular location">
    <subcellularLocation>
        <location evidence="1">Membrane</location>
        <topology evidence="1">Single-pass type II membrane protein</topology>
    </subcellularLocation>
</comment>
<dbReference type="PANTHER" id="PTHR23033:SF40">
    <property type="entry name" value="APPLE DOMAIN-CONTAINING PROTEIN"/>
    <property type="match status" value="1"/>
</dbReference>
<reference evidence="13 14" key="1">
    <citation type="submission" date="2018-08" db="EMBL/GenBank/DDBJ databases">
        <title>Draft genome of the lignicolous fungus Coniochaeta pulveracea.</title>
        <authorList>
            <person name="Borstlap C.J."/>
            <person name="De Witt R.N."/>
            <person name="Botha A."/>
            <person name="Volschenk H."/>
        </authorList>
    </citation>
    <scope>NUCLEOTIDE SEQUENCE [LARGE SCALE GENOMIC DNA]</scope>
    <source>
        <strain evidence="13 14">CAB683</strain>
    </source>
</reference>
<dbReference type="GO" id="GO:0000166">
    <property type="term" value="F:nucleotide binding"/>
    <property type="evidence" value="ECO:0007669"/>
    <property type="project" value="UniProtKB-KW"/>
</dbReference>
<evidence type="ECO:0000256" key="8">
    <source>
        <dbReference type="ARBA" id="ARBA00022741"/>
    </source>
</evidence>
<keyword evidence="11" id="KW-0472">Membrane</keyword>
<dbReference type="InterPro" id="IPR003378">
    <property type="entry name" value="Fringe-like_glycosylTrfase"/>
</dbReference>
<evidence type="ECO:0000256" key="11">
    <source>
        <dbReference type="ARBA" id="ARBA00023136"/>
    </source>
</evidence>
<keyword evidence="5" id="KW-0328">Glycosyltransferase</keyword>
<comment type="similarity">
    <text evidence="3">Belongs to the glycosyltransferase 31 family. Beta3-Gal-T subfamily.</text>
</comment>
<keyword evidence="8" id="KW-0547">Nucleotide-binding</keyword>
<sequence length="454" mass="51050">MATYLLKRLLGSPFRALKTILTLALLYSLLLLFAFPYGNPHRDRLVFQLSRPFAPTPATVDHWLVSSPAAFPVNWTTDVGIIVKTGYGTQHRVQAWLDAARDVESEVLLIADYASKPGQEFRHQGKKLEVHDVVGGMLADGALSGKDLTTSRVAKYLSLDRAIKAGNSMRAESLSQEFGWELDAMKFIPGVELAWKMMPDKKWYLLLDDDTYIVRPSLSLLLDRLDPDEKHYIGNAIGGVYGRFAHGGSGVIISRGAMRHLLSPKNEKVILAAKKESVTETYGDRMLALAFLRVGIDITETYTRYFNGERPITTKIRTDRFCAPIFSFHQHAQPEDMRATGNTFREINTTVRWLDVWKMCGAPSLVGWAARPMVDGWDHVGRLDEHTYTAKHVMKAEACLEMCLRRGKECLAWTWVEHAKECNMSPWMIVGETAPDKITGVNFALAQKLAEECT</sequence>
<proteinExistence type="inferred from homology"/>
<evidence type="ECO:0000256" key="2">
    <source>
        <dbReference type="ARBA" id="ARBA00004922"/>
    </source>
</evidence>
<dbReference type="GO" id="GO:0016020">
    <property type="term" value="C:membrane"/>
    <property type="evidence" value="ECO:0007669"/>
    <property type="project" value="UniProtKB-SubCell"/>
</dbReference>
<gene>
    <name evidence="13" type="ORF">DL546_006376</name>
</gene>
<accession>A0A420YEI8</accession>
<keyword evidence="10" id="KW-1133">Transmembrane helix</keyword>
<evidence type="ECO:0000256" key="9">
    <source>
        <dbReference type="ARBA" id="ARBA00022968"/>
    </source>
</evidence>